<evidence type="ECO:0000313" key="2">
    <source>
        <dbReference type="Proteomes" id="UP001501757"/>
    </source>
</evidence>
<proteinExistence type="predicted"/>
<reference evidence="1 2" key="1">
    <citation type="journal article" date="2019" name="Int. J. Syst. Evol. Microbiol.">
        <title>The Global Catalogue of Microorganisms (GCM) 10K type strain sequencing project: providing services to taxonomists for standard genome sequencing and annotation.</title>
        <authorList>
            <consortium name="The Broad Institute Genomics Platform"/>
            <consortium name="The Broad Institute Genome Sequencing Center for Infectious Disease"/>
            <person name="Wu L."/>
            <person name="Ma J."/>
        </authorList>
    </citation>
    <scope>NUCLEOTIDE SEQUENCE [LARGE SCALE GENOMIC DNA]</scope>
    <source>
        <strain evidence="1 2">JCM 13378</strain>
    </source>
</reference>
<dbReference type="EMBL" id="BAAAEI010000010">
    <property type="protein sequence ID" value="GAA0355858.1"/>
    <property type="molecule type" value="Genomic_DNA"/>
</dbReference>
<accession>A0ABN0X6B5</accession>
<evidence type="ECO:0000313" key="1">
    <source>
        <dbReference type="EMBL" id="GAA0355858.1"/>
    </source>
</evidence>
<sequence>MSKKLVSDGFAQMQKFIVACLIPKANPGFLKSFFFYHKGHEEHEEWTISIVLRALRALCGDDGNKIK</sequence>
<gene>
    <name evidence="1" type="ORF">GCM10009092_20150</name>
</gene>
<dbReference type="Proteomes" id="UP001501757">
    <property type="component" value="Unassembled WGS sequence"/>
</dbReference>
<protein>
    <submittedName>
        <fullName evidence="1">Uncharacterized protein</fullName>
    </submittedName>
</protein>
<organism evidence="1 2">
    <name type="scientific">Bowmanella denitrificans</name>
    <dbReference type="NCBI Taxonomy" id="366582"/>
    <lineage>
        <taxon>Bacteria</taxon>
        <taxon>Pseudomonadati</taxon>
        <taxon>Pseudomonadota</taxon>
        <taxon>Gammaproteobacteria</taxon>
        <taxon>Alteromonadales</taxon>
        <taxon>Alteromonadaceae</taxon>
        <taxon>Bowmanella</taxon>
    </lineage>
</organism>
<keyword evidence="2" id="KW-1185">Reference proteome</keyword>
<comment type="caution">
    <text evidence="1">The sequence shown here is derived from an EMBL/GenBank/DDBJ whole genome shotgun (WGS) entry which is preliminary data.</text>
</comment>
<name>A0ABN0X6B5_9ALTE</name>